<feature type="region of interest" description="Disordered" evidence="1">
    <location>
        <begin position="199"/>
        <end position="227"/>
    </location>
</feature>
<reference evidence="2" key="1">
    <citation type="journal article" date="2020" name="Stud. Mycol.">
        <title>101 Dothideomycetes genomes: a test case for predicting lifestyles and emergence of pathogens.</title>
        <authorList>
            <person name="Haridas S."/>
            <person name="Albert R."/>
            <person name="Binder M."/>
            <person name="Bloem J."/>
            <person name="Labutti K."/>
            <person name="Salamov A."/>
            <person name="Andreopoulos B."/>
            <person name="Baker S."/>
            <person name="Barry K."/>
            <person name="Bills G."/>
            <person name="Bluhm B."/>
            <person name="Cannon C."/>
            <person name="Castanera R."/>
            <person name="Culley D."/>
            <person name="Daum C."/>
            <person name="Ezra D."/>
            <person name="Gonzalez J."/>
            <person name="Henrissat B."/>
            <person name="Kuo A."/>
            <person name="Liang C."/>
            <person name="Lipzen A."/>
            <person name="Lutzoni F."/>
            <person name="Magnuson J."/>
            <person name="Mondo S."/>
            <person name="Nolan M."/>
            <person name="Ohm R."/>
            <person name="Pangilinan J."/>
            <person name="Park H.-J."/>
            <person name="Ramirez L."/>
            <person name="Alfaro M."/>
            <person name="Sun H."/>
            <person name="Tritt A."/>
            <person name="Yoshinaga Y."/>
            <person name="Zwiers L.-H."/>
            <person name="Turgeon B."/>
            <person name="Goodwin S."/>
            <person name="Spatafora J."/>
            <person name="Crous P."/>
            <person name="Grigoriev I."/>
        </authorList>
    </citation>
    <scope>NUCLEOTIDE SEQUENCE</scope>
    <source>
        <strain evidence="2">CBS 109.77</strain>
    </source>
</reference>
<feature type="compositionally biased region" description="Polar residues" evidence="1">
    <location>
        <begin position="54"/>
        <end position="66"/>
    </location>
</feature>
<protein>
    <submittedName>
        <fullName evidence="2">Uncharacterized protein</fullName>
    </submittedName>
</protein>
<keyword evidence="3" id="KW-1185">Reference proteome</keyword>
<evidence type="ECO:0000313" key="2">
    <source>
        <dbReference type="EMBL" id="KAF2790811.1"/>
    </source>
</evidence>
<gene>
    <name evidence="2" type="ORF">K505DRAFT_364413</name>
</gene>
<dbReference type="Proteomes" id="UP000799757">
    <property type="component" value="Unassembled WGS sequence"/>
</dbReference>
<dbReference type="AlphaFoldDB" id="A0A6A6X3K1"/>
<feature type="compositionally biased region" description="Polar residues" evidence="1">
    <location>
        <begin position="1"/>
        <end position="18"/>
    </location>
</feature>
<feature type="compositionally biased region" description="Basic residues" evidence="1">
    <location>
        <begin position="583"/>
        <end position="597"/>
    </location>
</feature>
<feature type="compositionally biased region" description="Polar residues" evidence="1">
    <location>
        <begin position="157"/>
        <end position="175"/>
    </location>
</feature>
<organism evidence="2 3">
    <name type="scientific">Melanomma pulvis-pyrius CBS 109.77</name>
    <dbReference type="NCBI Taxonomy" id="1314802"/>
    <lineage>
        <taxon>Eukaryota</taxon>
        <taxon>Fungi</taxon>
        <taxon>Dikarya</taxon>
        <taxon>Ascomycota</taxon>
        <taxon>Pezizomycotina</taxon>
        <taxon>Dothideomycetes</taxon>
        <taxon>Pleosporomycetidae</taxon>
        <taxon>Pleosporales</taxon>
        <taxon>Melanommataceae</taxon>
        <taxon>Melanomma</taxon>
    </lineage>
</organism>
<feature type="compositionally biased region" description="Basic and acidic residues" evidence="1">
    <location>
        <begin position="535"/>
        <end position="549"/>
    </location>
</feature>
<evidence type="ECO:0000313" key="3">
    <source>
        <dbReference type="Proteomes" id="UP000799757"/>
    </source>
</evidence>
<feature type="region of interest" description="Disordered" evidence="1">
    <location>
        <begin position="138"/>
        <end position="186"/>
    </location>
</feature>
<sequence>MTFLQRSWPNPENSSQVAGPSDNPVGHFDGAGSEPTETDFLNYDLQPDHETRQTQHFSNELESMDTSPKLDAVGQSNDGAGVGSGERSFTQHDGHQGQYHDGGDLGLSITEEDRMETSMTLDADHQFGDQAGGFETASLKQEQDQHSMQEEYENEQKQPSGSELESDSRYAQSTARVHEGHGQFPQTLRTRYDIGSSVQDTLSGHSYPSPFSAQDYIQQSQHARSEMSHIRNFQGPQNLGYRYGSPTQHPMTIQDSNNDSYYTKELKIPDPRQGHKFISFPQGGSSGHAHLSASANRPAFLNEQHRPLVDQLYRSDRNNVINLRREYRDDGDDTSDDEPLQTRGRLYTAPASHRSSPTKSQPSVEDPSSAVLDSNAETADTGFDFKLPSHEVLYENTPDGEPFAKVSLPGLVREAVLLSPDHSNEEFHLFINVFLPSHLNQPTPDAEPALAVLNFHTIAVLVIETYHLLRDIEGKDPKGLDIDEVFFQVMDKWRVGMMSGKEGYKLLRGVQEFCDLALDLLFWVKEHGLGVSVPEAEKKERKERSDKGTKREKKPGGASPADTVRGAKKAMVPPPRKENTLLARKKEKPKEKKKKKPSQKEKKEGLGKITVYKPTTTGRVEKRK</sequence>
<feature type="region of interest" description="Disordered" evidence="1">
    <location>
        <begin position="1"/>
        <end position="106"/>
    </location>
</feature>
<feature type="compositionally biased region" description="Polar residues" evidence="1">
    <location>
        <begin position="353"/>
        <end position="363"/>
    </location>
</feature>
<evidence type="ECO:0000256" key="1">
    <source>
        <dbReference type="SAM" id="MobiDB-lite"/>
    </source>
</evidence>
<dbReference type="OrthoDB" id="3796908at2759"/>
<dbReference type="EMBL" id="MU002054">
    <property type="protein sequence ID" value="KAF2790811.1"/>
    <property type="molecule type" value="Genomic_DNA"/>
</dbReference>
<feature type="region of interest" description="Disordered" evidence="1">
    <location>
        <begin position="535"/>
        <end position="624"/>
    </location>
</feature>
<feature type="compositionally biased region" description="Acidic residues" evidence="1">
    <location>
        <begin position="329"/>
        <end position="339"/>
    </location>
</feature>
<feature type="region of interest" description="Disordered" evidence="1">
    <location>
        <begin position="324"/>
        <end position="370"/>
    </location>
</feature>
<name>A0A6A6X3K1_9PLEO</name>
<accession>A0A6A6X3K1</accession>
<feature type="compositionally biased region" description="Polar residues" evidence="1">
    <location>
        <begin position="199"/>
        <end position="222"/>
    </location>
</feature>
<proteinExistence type="predicted"/>